<feature type="compositionally biased region" description="Polar residues" evidence="1">
    <location>
        <begin position="162"/>
        <end position="177"/>
    </location>
</feature>
<dbReference type="AlphaFoldDB" id="A0A8J4YIQ4"/>
<organism evidence="2 3">
    <name type="scientific">Chionoecetes opilio</name>
    <name type="common">Atlantic snow crab</name>
    <name type="synonym">Cancer opilio</name>
    <dbReference type="NCBI Taxonomy" id="41210"/>
    <lineage>
        <taxon>Eukaryota</taxon>
        <taxon>Metazoa</taxon>
        <taxon>Ecdysozoa</taxon>
        <taxon>Arthropoda</taxon>
        <taxon>Crustacea</taxon>
        <taxon>Multicrustacea</taxon>
        <taxon>Malacostraca</taxon>
        <taxon>Eumalacostraca</taxon>
        <taxon>Eucarida</taxon>
        <taxon>Decapoda</taxon>
        <taxon>Pleocyemata</taxon>
        <taxon>Brachyura</taxon>
        <taxon>Eubrachyura</taxon>
        <taxon>Majoidea</taxon>
        <taxon>Majidae</taxon>
        <taxon>Chionoecetes</taxon>
    </lineage>
</organism>
<keyword evidence="3" id="KW-1185">Reference proteome</keyword>
<sequence>MLAGFFHALHAGVGDGPSPPSPEDAFPNRNSSPYSLARTFISLHPFLLPLPLPTTSANPPIRYHNLTRVKYGSQLNTNRHSSGSGRGDPGSPPASASASTSRTSTISTFPAPSCNRTSPSLPARTPHAGRHPTHGSGRPPGDLGTRISPAGGSPLPPAVGRMTSQTPHSSSPIPRAG</sequence>
<dbReference type="Proteomes" id="UP000770661">
    <property type="component" value="Unassembled WGS sequence"/>
</dbReference>
<feature type="region of interest" description="Disordered" evidence="1">
    <location>
        <begin position="11"/>
        <end position="30"/>
    </location>
</feature>
<comment type="caution">
    <text evidence="2">The sequence shown here is derived from an EMBL/GenBank/DDBJ whole genome shotgun (WGS) entry which is preliminary data.</text>
</comment>
<feature type="compositionally biased region" description="Low complexity" evidence="1">
    <location>
        <begin position="93"/>
        <end position="108"/>
    </location>
</feature>
<dbReference type="EMBL" id="JACEEZ010001832">
    <property type="protein sequence ID" value="KAG0728798.1"/>
    <property type="molecule type" value="Genomic_DNA"/>
</dbReference>
<name>A0A8J4YIQ4_CHIOP</name>
<evidence type="ECO:0000256" key="1">
    <source>
        <dbReference type="SAM" id="MobiDB-lite"/>
    </source>
</evidence>
<accession>A0A8J4YIQ4</accession>
<proteinExistence type="predicted"/>
<reference evidence="2" key="1">
    <citation type="submission" date="2020-07" db="EMBL/GenBank/DDBJ databases">
        <title>The High-quality genome of the commercially important snow crab, Chionoecetes opilio.</title>
        <authorList>
            <person name="Jeong J.-H."/>
            <person name="Ryu S."/>
        </authorList>
    </citation>
    <scope>NUCLEOTIDE SEQUENCE</scope>
    <source>
        <strain evidence="2">MADBK_172401_WGS</strain>
        <tissue evidence="2">Digestive gland</tissue>
    </source>
</reference>
<evidence type="ECO:0000313" key="3">
    <source>
        <dbReference type="Proteomes" id="UP000770661"/>
    </source>
</evidence>
<gene>
    <name evidence="2" type="ORF">GWK47_031720</name>
</gene>
<feature type="region of interest" description="Disordered" evidence="1">
    <location>
        <begin position="74"/>
        <end position="177"/>
    </location>
</feature>
<evidence type="ECO:0000313" key="2">
    <source>
        <dbReference type="EMBL" id="KAG0728798.1"/>
    </source>
</evidence>
<protein>
    <submittedName>
        <fullName evidence="2">Uncharacterized protein</fullName>
    </submittedName>
</protein>